<gene>
    <name evidence="1" type="ORF">Amon01_000658500</name>
</gene>
<proteinExistence type="predicted"/>
<keyword evidence="2" id="KW-1185">Reference proteome</keyword>
<evidence type="ECO:0000313" key="2">
    <source>
        <dbReference type="Proteomes" id="UP001165063"/>
    </source>
</evidence>
<accession>A0A9W6Z4I4</accession>
<protein>
    <submittedName>
        <fullName evidence="1">Unnamed protein product</fullName>
    </submittedName>
</protein>
<organism evidence="1 2">
    <name type="scientific">Ambrosiozyma monospora</name>
    <name type="common">Yeast</name>
    <name type="synonym">Endomycopsis monosporus</name>
    <dbReference type="NCBI Taxonomy" id="43982"/>
    <lineage>
        <taxon>Eukaryota</taxon>
        <taxon>Fungi</taxon>
        <taxon>Dikarya</taxon>
        <taxon>Ascomycota</taxon>
        <taxon>Saccharomycotina</taxon>
        <taxon>Pichiomycetes</taxon>
        <taxon>Pichiales</taxon>
        <taxon>Pichiaceae</taxon>
        <taxon>Ambrosiozyma</taxon>
    </lineage>
</organism>
<evidence type="ECO:0000313" key="1">
    <source>
        <dbReference type="EMBL" id="GMG42221.1"/>
    </source>
</evidence>
<sequence>MHFIVVVKQFTVVYLGTKFNVNTGETLKEVVLNSREEEEEERGGHVNTGFPDVEFSSDEVSSLKPQVILKPLDFEYDLKKLETHFRNKSYGEIICEFSGPAYFITKDHQLV</sequence>
<reference evidence="1" key="1">
    <citation type="submission" date="2023-04" db="EMBL/GenBank/DDBJ databases">
        <title>Ambrosiozyma monospora NBRC 1965.</title>
        <authorList>
            <person name="Ichikawa N."/>
            <person name="Sato H."/>
            <person name="Tonouchi N."/>
        </authorList>
    </citation>
    <scope>NUCLEOTIDE SEQUENCE</scope>
    <source>
        <strain evidence="1">NBRC 1965</strain>
    </source>
</reference>
<name>A0A9W6Z4I4_AMBMO</name>
<comment type="caution">
    <text evidence="1">The sequence shown here is derived from an EMBL/GenBank/DDBJ whole genome shotgun (WGS) entry which is preliminary data.</text>
</comment>
<dbReference type="AlphaFoldDB" id="A0A9W6Z4I4"/>
<dbReference type="Proteomes" id="UP001165063">
    <property type="component" value="Unassembled WGS sequence"/>
</dbReference>
<dbReference type="EMBL" id="BSXU01004257">
    <property type="protein sequence ID" value="GMG42221.1"/>
    <property type="molecule type" value="Genomic_DNA"/>
</dbReference>